<reference evidence="3 4" key="1">
    <citation type="journal article" date="2010" name="Proc. Natl. Acad. Sci. U.S.A.">
        <title>Insights into evolution of multicellular fungi from the assembled chromosomes of the mushroom Coprinopsis cinerea (Coprinus cinereus).</title>
        <authorList>
            <person name="Stajich J.E."/>
            <person name="Wilke S.K."/>
            <person name="Ahren D."/>
            <person name="Au C.H."/>
            <person name="Birren B.W."/>
            <person name="Borodovsky M."/>
            <person name="Burns C."/>
            <person name="Canback B."/>
            <person name="Casselton L.A."/>
            <person name="Cheng C.K."/>
            <person name="Deng J."/>
            <person name="Dietrich F.S."/>
            <person name="Fargo D.C."/>
            <person name="Farman M.L."/>
            <person name="Gathman A.C."/>
            <person name="Goldberg J."/>
            <person name="Guigo R."/>
            <person name="Hoegger P.J."/>
            <person name="Hooker J.B."/>
            <person name="Huggins A."/>
            <person name="James T.Y."/>
            <person name="Kamada T."/>
            <person name="Kilaru S."/>
            <person name="Kodira C."/>
            <person name="Kues U."/>
            <person name="Kupfer D."/>
            <person name="Kwan H.S."/>
            <person name="Lomsadze A."/>
            <person name="Li W."/>
            <person name="Lilly W.W."/>
            <person name="Ma L.J."/>
            <person name="Mackey A.J."/>
            <person name="Manning G."/>
            <person name="Martin F."/>
            <person name="Muraguchi H."/>
            <person name="Natvig D.O."/>
            <person name="Palmerini H."/>
            <person name="Ramesh M.A."/>
            <person name="Rehmeyer C.J."/>
            <person name="Roe B.A."/>
            <person name="Shenoy N."/>
            <person name="Stanke M."/>
            <person name="Ter-Hovhannisyan V."/>
            <person name="Tunlid A."/>
            <person name="Velagapudi R."/>
            <person name="Vision T.J."/>
            <person name="Zeng Q."/>
            <person name="Zolan M.E."/>
            <person name="Pukkila P.J."/>
        </authorList>
    </citation>
    <scope>NUCLEOTIDE SEQUENCE [LARGE SCALE GENOMIC DNA]</scope>
    <source>
        <strain evidence="4">Okayama-7 / 130 / ATCC MYA-4618 / FGSC 9003</strain>
    </source>
</reference>
<dbReference type="RefSeq" id="XP_001828350.2">
    <property type="nucleotide sequence ID" value="XM_001828298.2"/>
</dbReference>
<dbReference type="InterPro" id="IPR027417">
    <property type="entry name" value="P-loop_NTPase"/>
</dbReference>
<dbReference type="OrthoDB" id="8954335at2759"/>
<dbReference type="VEuPathDB" id="FungiDB:CC1G_12080"/>
<dbReference type="eggNOG" id="ENOG502S03K">
    <property type="taxonomic scope" value="Eukaryota"/>
</dbReference>
<dbReference type="Pfam" id="PF01926">
    <property type="entry name" value="MMR_HSR1"/>
    <property type="match status" value="1"/>
</dbReference>
<dbReference type="SUPFAM" id="SSF52540">
    <property type="entry name" value="P-loop containing nucleoside triphosphate hydrolases"/>
    <property type="match status" value="2"/>
</dbReference>
<dbReference type="GeneID" id="6004769"/>
<accession>A8N0E9</accession>
<dbReference type="CDD" id="cd00882">
    <property type="entry name" value="Ras_like_GTPase"/>
    <property type="match status" value="1"/>
</dbReference>
<dbReference type="AlphaFoldDB" id="A8N0E9"/>
<protein>
    <recommendedName>
        <fullName evidence="2">G domain-containing protein</fullName>
    </recommendedName>
</protein>
<name>A8N0E9_COPC7</name>
<dbReference type="OMA" id="TMYDSRD"/>
<proteinExistence type="predicted"/>
<evidence type="ECO:0000256" key="1">
    <source>
        <dbReference type="SAM" id="MobiDB-lite"/>
    </source>
</evidence>
<dbReference type="KEGG" id="cci:CC1G_12080"/>
<dbReference type="EMBL" id="AACS02000001">
    <property type="protein sequence ID" value="EAU93486.2"/>
    <property type="molecule type" value="Genomic_DNA"/>
</dbReference>
<keyword evidence="4" id="KW-1185">Reference proteome</keyword>
<evidence type="ECO:0000313" key="4">
    <source>
        <dbReference type="Proteomes" id="UP000001861"/>
    </source>
</evidence>
<dbReference type="GO" id="GO:0005525">
    <property type="term" value="F:GTP binding"/>
    <property type="evidence" value="ECO:0007669"/>
    <property type="project" value="InterPro"/>
</dbReference>
<dbReference type="Gene3D" id="3.40.50.300">
    <property type="entry name" value="P-loop containing nucleotide triphosphate hydrolases"/>
    <property type="match status" value="2"/>
</dbReference>
<dbReference type="InterPro" id="IPR006073">
    <property type="entry name" value="GTP-bd"/>
</dbReference>
<evidence type="ECO:0000313" key="3">
    <source>
        <dbReference type="EMBL" id="EAU93486.2"/>
    </source>
</evidence>
<feature type="region of interest" description="Disordered" evidence="1">
    <location>
        <begin position="430"/>
        <end position="453"/>
    </location>
</feature>
<dbReference type="HOGENOM" id="CLU_523796_0_0_1"/>
<feature type="domain" description="G" evidence="2">
    <location>
        <begin position="247"/>
        <end position="344"/>
    </location>
</feature>
<dbReference type="Proteomes" id="UP000001861">
    <property type="component" value="Unassembled WGS sequence"/>
</dbReference>
<gene>
    <name evidence="3" type="ORF">CC1G_12080</name>
</gene>
<sequence>MVDNHARNDDIVILVVGGVGAGKSTVGLRPRSSDDGALNVCIKAGDKMRDGTRDVSDFQVTKVKFGRWLNRRLILVDTPGIDDSNQQASQARVMSKMTAWLEKKYVFGAYLIGFGLTLRAAASYKSRHISGIIWVHDTTVALVRHSYPSTKTLQAFKKLLGTESLERLVLVEAWPEKMPNESLEARWRREEAWEEASQALVAPGSAWHAMVTKNRAHRMKMNTRDINDTNAVLEHLLRFQPPDDILILVMGPTGVGKSKIIKAITGCDTIEEGHGLTSCTKDVSCYSVAEPKVFGSQANENLILVDTPGFDDTYDDGTQVLKKVSEWLKDSYCDKKKLSGIVYLGDITQKRMGGSARLNFKVFKELCGRESFQGVVMATSHWDELITPISREAGVKREKELRETFWKDVLAGGGAMMRIEYDAQGRSNAQGGVGGISGKPSRANWRGLGATGD</sequence>
<dbReference type="InParanoid" id="A8N0E9"/>
<comment type="caution">
    <text evidence="3">The sequence shown here is derived from an EMBL/GenBank/DDBJ whole genome shotgun (WGS) entry which is preliminary data.</text>
</comment>
<organism evidence="3 4">
    <name type="scientific">Coprinopsis cinerea (strain Okayama-7 / 130 / ATCC MYA-4618 / FGSC 9003)</name>
    <name type="common">Inky cap fungus</name>
    <name type="synonym">Hormographiella aspergillata</name>
    <dbReference type="NCBI Taxonomy" id="240176"/>
    <lineage>
        <taxon>Eukaryota</taxon>
        <taxon>Fungi</taxon>
        <taxon>Dikarya</taxon>
        <taxon>Basidiomycota</taxon>
        <taxon>Agaricomycotina</taxon>
        <taxon>Agaricomycetes</taxon>
        <taxon>Agaricomycetidae</taxon>
        <taxon>Agaricales</taxon>
        <taxon>Agaricineae</taxon>
        <taxon>Psathyrellaceae</taxon>
        <taxon>Coprinopsis</taxon>
    </lineage>
</organism>
<evidence type="ECO:0000259" key="2">
    <source>
        <dbReference type="Pfam" id="PF01926"/>
    </source>
</evidence>